<gene>
    <name evidence="14" type="primary">erg-3</name>
    <name evidence="14" type="ORF">BM221_004928</name>
</gene>
<feature type="transmembrane region" description="Helical" evidence="13">
    <location>
        <begin position="304"/>
        <end position="322"/>
    </location>
</feature>
<feature type="transmembrane region" description="Helical" evidence="13">
    <location>
        <begin position="334"/>
        <end position="353"/>
    </location>
</feature>
<keyword evidence="10 13" id="KW-0472">Membrane</keyword>
<evidence type="ECO:0000256" key="8">
    <source>
        <dbReference type="ARBA" id="ARBA00023011"/>
    </source>
</evidence>
<keyword evidence="11 13" id="KW-1207">Sterol metabolism</keyword>
<dbReference type="GO" id="GO:0050613">
    <property type="term" value="F:Delta14-sterol reductase activity"/>
    <property type="evidence" value="ECO:0007669"/>
    <property type="project" value="TreeGrafter"/>
</dbReference>
<dbReference type="Pfam" id="PF01222">
    <property type="entry name" value="ERG4_ERG24"/>
    <property type="match status" value="1"/>
</dbReference>
<evidence type="ECO:0000256" key="7">
    <source>
        <dbReference type="ARBA" id="ARBA00023002"/>
    </source>
</evidence>
<dbReference type="Gene3D" id="1.20.120.1630">
    <property type="match status" value="1"/>
</dbReference>
<dbReference type="InterPro" id="IPR001171">
    <property type="entry name" value="ERG24_DHCR-like"/>
</dbReference>
<dbReference type="PROSITE" id="PS01017">
    <property type="entry name" value="STEROL_REDUCT_1"/>
    <property type="match status" value="1"/>
</dbReference>
<proteinExistence type="inferred from homology"/>
<evidence type="ECO:0000256" key="2">
    <source>
        <dbReference type="ARBA" id="ARBA00005402"/>
    </source>
</evidence>
<keyword evidence="3 13" id="KW-0444">Lipid biosynthesis</keyword>
<dbReference type="InterPro" id="IPR018083">
    <property type="entry name" value="Sterol_reductase_CS"/>
</dbReference>
<comment type="similarity">
    <text evidence="2 13">Belongs to the ERG4/ERG24 family.</text>
</comment>
<evidence type="ECO:0000256" key="12">
    <source>
        <dbReference type="ARBA" id="ARBA00023221"/>
    </source>
</evidence>
<dbReference type="PANTHER" id="PTHR21257">
    <property type="entry name" value="DELTA(14)-STEROL REDUCTASE"/>
    <property type="match status" value="1"/>
</dbReference>
<keyword evidence="8 13" id="KW-0756">Sterol biosynthesis</keyword>
<sequence length="502" mass="55703">MTPNAKKIDYEFGGPLGAAAIVFGLPVLVYAFFFACNDISGCPAPGLLNPRDLTWNVVKDQIPWPEAGFAGFITLEAAGWTFAYYLLSLVLFRVLPSQRVLGAKLSESGRPLDYSFNGMDLFALVDATSIQTEILAAFSSTLVQVAACAVGTYVWGADFVVWRWIDENYLQLLTANIILSLAISIYVYAASFSVKPGNSQLRELAKGGHTGNLMYDFYIGRELNPRIALPVFGKIDIKTWLEMRPGLTGWLLLDLAFMAKQYRNYGYITDSMVFVTAIQGYYVLEGQYAEAGILSMMDIITDGLGFMLTFGDIVWVPFIYSMQCRYLAVYPTQLGWPGLVALSSVFAIGLYIFRASNTQKAVFRKTPEHPSVAGLSYLKTKRGTRLLTSGWWGVSRHINYFGDWMQSLPFSLATGLAGYVILPSGALAASDVLGYRMLDGTEVVQSVAKGWGVIFTAFHALYFAVLLMHREGRDDANCAEKYGADWERYKSVVRWKILPGIY</sequence>
<dbReference type="PANTHER" id="PTHR21257:SF52">
    <property type="entry name" value="DELTA(14)-STEROL REDUCTASE TM7SF2"/>
    <property type="match status" value="1"/>
</dbReference>
<keyword evidence="4 13" id="KW-0812">Transmembrane</keyword>
<keyword evidence="9 13" id="KW-0443">Lipid metabolism</keyword>
<comment type="subcellular location">
    <subcellularLocation>
        <location evidence="1">Membrane</location>
        <topology evidence="1">Multi-pass membrane protein</topology>
    </subcellularLocation>
</comment>
<dbReference type="AlphaFoldDB" id="A0A2N6NM47"/>
<reference evidence="14 15" key="1">
    <citation type="journal article" date="2016" name="Appl. Microbiol. Biotechnol.">
        <title>Characterization of T-DNA insertion mutants with decreased virulence in the entomopathogenic fungus Beauveria bassiana JEF-007.</title>
        <authorList>
            <person name="Kim S."/>
            <person name="Lee S.J."/>
            <person name="Nai Y.S."/>
            <person name="Yu J.S."/>
            <person name="Lee M.R."/>
            <person name="Yang Y.T."/>
            <person name="Kim J.S."/>
        </authorList>
    </citation>
    <scope>NUCLEOTIDE SEQUENCE [LARGE SCALE GENOMIC DNA]</scope>
    <source>
        <strain evidence="14 15">JEF-007</strain>
    </source>
</reference>
<accession>A0A2N6NM47</accession>
<feature type="transmembrane region" description="Helical" evidence="13">
    <location>
        <begin position="410"/>
        <end position="430"/>
    </location>
</feature>
<feature type="transmembrane region" description="Helical" evidence="13">
    <location>
        <begin position="169"/>
        <end position="189"/>
    </location>
</feature>
<organism evidence="14 15">
    <name type="scientific">Beauveria bassiana</name>
    <name type="common">White muscardine disease fungus</name>
    <name type="synonym">Tritirachium shiotae</name>
    <dbReference type="NCBI Taxonomy" id="176275"/>
    <lineage>
        <taxon>Eukaryota</taxon>
        <taxon>Fungi</taxon>
        <taxon>Dikarya</taxon>
        <taxon>Ascomycota</taxon>
        <taxon>Pezizomycotina</taxon>
        <taxon>Sordariomycetes</taxon>
        <taxon>Hypocreomycetidae</taxon>
        <taxon>Hypocreales</taxon>
        <taxon>Cordycipitaceae</taxon>
        <taxon>Beauveria</taxon>
    </lineage>
</organism>
<feature type="transmembrane region" description="Helical" evidence="13">
    <location>
        <begin position="12"/>
        <end position="33"/>
    </location>
</feature>
<evidence type="ECO:0000256" key="10">
    <source>
        <dbReference type="ARBA" id="ARBA00023136"/>
    </source>
</evidence>
<dbReference type="Proteomes" id="UP000235728">
    <property type="component" value="Unassembled WGS sequence"/>
</dbReference>
<dbReference type="PROSITE" id="PS01018">
    <property type="entry name" value="STEROL_REDUCT_2"/>
    <property type="match status" value="1"/>
</dbReference>
<dbReference type="EMBL" id="MRVG01000005">
    <property type="protein sequence ID" value="PMB68353.1"/>
    <property type="molecule type" value="Genomic_DNA"/>
</dbReference>
<feature type="transmembrane region" description="Helical" evidence="13">
    <location>
        <begin position="134"/>
        <end position="157"/>
    </location>
</feature>
<evidence type="ECO:0000313" key="14">
    <source>
        <dbReference type="EMBL" id="PMB68353.1"/>
    </source>
</evidence>
<evidence type="ECO:0000256" key="11">
    <source>
        <dbReference type="ARBA" id="ARBA00023166"/>
    </source>
</evidence>
<name>A0A2N6NM47_BEABA</name>
<keyword evidence="6 13" id="KW-1133">Transmembrane helix</keyword>
<evidence type="ECO:0000256" key="6">
    <source>
        <dbReference type="ARBA" id="ARBA00022989"/>
    </source>
</evidence>
<dbReference type="GO" id="GO:0005789">
    <property type="term" value="C:endoplasmic reticulum membrane"/>
    <property type="evidence" value="ECO:0007669"/>
    <property type="project" value="TreeGrafter"/>
</dbReference>
<evidence type="ECO:0000256" key="9">
    <source>
        <dbReference type="ARBA" id="ARBA00023098"/>
    </source>
</evidence>
<evidence type="ECO:0000313" key="15">
    <source>
        <dbReference type="Proteomes" id="UP000235728"/>
    </source>
</evidence>
<keyword evidence="12 13" id="KW-0753">Steroid metabolism</keyword>
<dbReference type="OMA" id="HSSWHRY"/>
<feature type="transmembrane region" description="Helical" evidence="13">
    <location>
        <begin position="450"/>
        <end position="468"/>
    </location>
</feature>
<feature type="transmembrane region" description="Helical" evidence="13">
    <location>
        <begin position="69"/>
        <end position="95"/>
    </location>
</feature>
<comment type="caution">
    <text evidence="14">The sequence shown here is derived from an EMBL/GenBank/DDBJ whole genome shotgun (WGS) entry which is preliminary data.</text>
</comment>
<evidence type="ECO:0000256" key="13">
    <source>
        <dbReference type="RuleBase" id="RU369120"/>
    </source>
</evidence>
<protein>
    <recommendedName>
        <fullName evidence="13">Delta(14)-sterol reductase</fullName>
    </recommendedName>
    <alternativeName>
        <fullName evidence="13">C-14 sterol reductase</fullName>
    </alternativeName>
    <alternativeName>
        <fullName evidence="13">Sterol C14-reductase</fullName>
    </alternativeName>
</protein>
<keyword evidence="5 13" id="KW-0752">Steroid biosynthesis</keyword>
<evidence type="ECO:0000256" key="1">
    <source>
        <dbReference type="ARBA" id="ARBA00004141"/>
    </source>
</evidence>
<evidence type="ECO:0000256" key="4">
    <source>
        <dbReference type="ARBA" id="ARBA00022692"/>
    </source>
</evidence>
<keyword evidence="7 13" id="KW-0560">Oxidoreductase</keyword>
<dbReference type="GO" id="GO:0006696">
    <property type="term" value="P:ergosterol biosynthetic process"/>
    <property type="evidence" value="ECO:0007669"/>
    <property type="project" value="TreeGrafter"/>
</dbReference>
<evidence type="ECO:0000256" key="5">
    <source>
        <dbReference type="ARBA" id="ARBA00022955"/>
    </source>
</evidence>
<evidence type="ECO:0000256" key="3">
    <source>
        <dbReference type="ARBA" id="ARBA00022516"/>
    </source>
</evidence>